<gene>
    <name evidence="2" type="ORF">EV680_1098</name>
    <name evidence="3" type="ORF">LVJ78_01480</name>
</gene>
<feature type="chain" id="PRO_5042159627" evidence="1">
    <location>
        <begin position="22"/>
        <end position="140"/>
    </location>
</feature>
<dbReference type="AlphaFoldDB" id="A0AAE9GTJ7"/>
<organism evidence="3 5">
    <name type="scientific">Uruburuella suis</name>
    <dbReference type="NCBI Taxonomy" id="252130"/>
    <lineage>
        <taxon>Bacteria</taxon>
        <taxon>Pseudomonadati</taxon>
        <taxon>Pseudomonadota</taxon>
        <taxon>Betaproteobacteria</taxon>
        <taxon>Neisseriales</taxon>
        <taxon>Neisseriaceae</taxon>
        <taxon>Uruburuella</taxon>
    </lineage>
</organism>
<dbReference type="EMBL" id="CP091507">
    <property type="protein sequence ID" value="UOO79730.1"/>
    <property type="molecule type" value="Genomic_DNA"/>
</dbReference>
<dbReference type="Pfam" id="PF04170">
    <property type="entry name" value="NlpE"/>
    <property type="match status" value="1"/>
</dbReference>
<dbReference type="RefSeq" id="WP_165870905.1">
    <property type="nucleotide sequence ID" value="NZ_CP091507.1"/>
</dbReference>
<reference evidence="3" key="3">
    <citation type="journal article" date="2022" name="Res Sq">
        <title>Evolution of multicellular longitudinally dividing oral cavity symbionts (Neisseriaceae).</title>
        <authorList>
            <person name="Nyongesa S."/>
            <person name="Weber P."/>
            <person name="Bernet E."/>
            <person name="Pullido F."/>
            <person name="Nieckarz M."/>
            <person name="Delaby M."/>
            <person name="Nieves C."/>
            <person name="Viehboeck T."/>
            <person name="Krause N."/>
            <person name="Rivera-Millot A."/>
            <person name="Nakamura A."/>
            <person name="Vischer N."/>
            <person name="VanNieuwenhze M."/>
            <person name="Brun Y."/>
            <person name="Cava F."/>
            <person name="Bulgheresi S."/>
            <person name="Veyrier F."/>
        </authorList>
    </citation>
    <scope>NUCLEOTIDE SEQUENCE</scope>
    <source>
        <strain evidence="3">1258/02</strain>
    </source>
</reference>
<evidence type="ECO:0000256" key="1">
    <source>
        <dbReference type="SAM" id="SignalP"/>
    </source>
</evidence>
<dbReference type="EMBL" id="SLXE01000009">
    <property type="protein sequence ID" value="TCP06915.1"/>
    <property type="molecule type" value="Genomic_DNA"/>
</dbReference>
<accession>A0AAE9GTJ7</accession>
<proteinExistence type="predicted"/>
<dbReference type="InterPro" id="IPR007298">
    <property type="entry name" value="Cu-R_lipoprotein_NlpE"/>
</dbReference>
<evidence type="ECO:0000313" key="3">
    <source>
        <dbReference type="EMBL" id="UOO79730.1"/>
    </source>
</evidence>
<reference evidence="3" key="2">
    <citation type="submission" date="2021-12" db="EMBL/GenBank/DDBJ databases">
        <authorList>
            <person name="Veyrier F.J."/>
        </authorList>
    </citation>
    <scope>NUCLEOTIDE SEQUENCE</scope>
    <source>
        <strain evidence="3">1258/02</strain>
    </source>
</reference>
<evidence type="ECO:0000313" key="5">
    <source>
        <dbReference type="Proteomes" id="UP000829756"/>
    </source>
</evidence>
<keyword evidence="2" id="KW-0449">Lipoprotein</keyword>
<evidence type="ECO:0000313" key="4">
    <source>
        <dbReference type="Proteomes" id="UP000294721"/>
    </source>
</evidence>
<dbReference type="KEGG" id="usu:LVJ78_01480"/>
<evidence type="ECO:0000313" key="2">
    <source>
        <dbReference type="EMBL" id="TCP06915.1"/>
    </source>
</evidence>
<dbReference type="PROSITE" id="PS51257">
    <property type="entry name" value="PROKAR_LIPOPROTEIN"/>
    <property type="match status" value="1"/>
</dbReference>
<dbReference type="Proteomes" id="UP000829756">
    <property type="component" value="Chromosome"/>
</dbReference>
<keyword evidence="4" id="KW-1185">Reference proteome</keyword>
<dbReference type="Proteomes" id="UP000294721">
    <property type="component" value="Unassembled WGS sequence"/>
</dbReference>
<reference evidence="2 4" key="1">
    <citation type="submission" date="2019-03" db="EMBL/GenBank/DDBJ databases">
        <title>Genomic Encyclopedia of Type Strains, Phase IV (KMG-IV): sequencing the most valuable type-strain genomes for metagenomic binning, comparative biology and taxonomic classification.</title>
        <authorList>
            <person name="Goeker M."/>
        </authorList>
    </citation>
    <scope>NUCLEOTIDE SEQUENCE [LARGE SCALE GENOMIC DNA]</scope>
    <source>
        <strain evidence="2 4">DSM 17474</strain>
    </source>
</reference>
<feature type="signal peptide" evidence="1">
    <location>
        <begin position="1"/>
        <end position="21"/>
    </location>
</feature>
<protein>
    <submittedName>
        <fullName evidence="3">Copper resistance protein NlpE</fullName>
    </submittedName>
    <submittedName>
        <fullName evidence="2">Lipoprotein NlpE involved in copper resistance</fullName>
    </submittedName>
</protein>
<name>A0AAE9GTJ7_9NEIS</name>
<sequence>MSRFKTLFYPLAAAWALAACAAPSAPTAPVAPDMHNARISLDWAGTYQGTLPCASCSGIRTELILRDNGSYDLRETYLGNPQTAFEGRGTFSWNPAGDTVTLYRDGRSYFVGENHLIALDADGRRVEGALAEAYILQKTH</sequence>
<dbReference type="Gene3D" id="2.40.128.640">
    <property type="match status" value="1"/>
</dbReference>
<keyword evidence="1" id="KW-0732">Signal</keyword>